<dbReference type="HOGENOM" id="CLU_1244176_0_0_10"/>
<feature type="transmembrane region" description="Helical" evidence="1">
    <location>
        <begin position="36"/>
        <end position="55"/>
    </location>
</feature>
<gene>
    <name evidence="2" type="ORF">VC82_224</name>
</gene>
<dbReference type="RefSeq" id="WP_045800748.1">
    <property type="nucleotide sequence ID" value="NZ_CP011071.1"/>
</dbReference>
<dbReference type="KEGG" id="mlt:VC82_224"/>
<sequence>MKLIDTIASWLVNIKLRKDRIENDTDSYLKRGNNGLYVWFLVFGAFFVFWALELYDDYELLWVALLPIALFVLIIMGILVRESYKEQLNRKHSTPKLKLVGINMDFNERVLRRIYNSLVRYELLDENLTSFADFHYFFVLDFEEHDSELHFICTQPQLKYILEKFKRFKNGLHLKTFERSEKVYHKGNLIYAKTLSKKYSEFPPGDEFEGLIDSFFDFLGDY</sequence>
<protein>
    <submittedName>
        <fullName evidence="2">Uncharacterized protein</fullName>
    </submittedName>
</protein>
<organism evidence="2 3">
    <name type="scientific">Flagellimonas lutaonensis</name>
    <dbReference type="NCBI Taxonomy" id="516051"/>
    <lineage>
        <taxon>Bacteria</taxon>
        <taxon>Pseudomonadati</taxon>
        <taxon>Bacteroidota</taxon>
        <taxon>Flavobacteriia</taxon>
        <taxon>Flavobacteriales</taxon>
        <taxon>Flavobacteriaceae</taxon>
        <taxon>Flagellimonas</taxon>
    </lineage>
</organism>
<keyword evidence="3" id="KW-1185">Reference proteome</keyword>
<dbReference type="EMBL" id="CP011071">
    <property type="protein sequence ID" value="AKA33911.1"/>
    <property type="molecule type" value="Genomic_DNA"/>
</dbReference>
<evidence type="ECO:0000313" key="2">
    <source>
        <dbReference type="EMBL" id="AKA33911.1"/>
    </source>
</evidence>
<reference evidence="2 3" key="1">
    <citation type="submission" date="2015-03" db="EMBL/GenBank/DDBJ databases">
        <title>Complete genome sequence of Muricauda lutaonensis CC-HSB-11T, isolated from a coastal hot spring.</title>
        <authorList>
            <person name="Kim K.M."/>
        </authorList>
    </citation>
    <scope>NUCLEOTIDE SEQUENCE [LARGE SCALE GENOMIC DNA]</scope>
    <source>
        <strain evidence="2 3">CC-HSB-11</strain>
    </source>
</reference>
<dbReference type="OrthoDB" id="1433280at2"/>
<evidence type="ECO:0000256" key="1">
    <source>
        <dbReference type="SAM" id="Phobius"/>
    </source>
</evidence>
<feature type="transmembrane region" description="Helical" evidence="1">
    <location>
        <begin position="61"/>
        <end position="80"/>
    </location>
</feature>
<evidence type="ECO:0000313" key="3">
    <source>
        <dbReference type="Proteomes" id="UP000032726"/>
    </source>
</evidence>
<proteinExistence type="predicted"/>
<dbReference type="AlphaFoldDB" id="A0A0D5YPY7"/>
<accession>A0A0D5YPY7</accession>
<name>A0A0D5YPY7_9FLAO</name>
<dbReference type="Proteomes" id="UP000032726">
    <property type="component" value="Chromosome"/>
</dbReference>
<keyword evidence="1" id="KW-1133">Transmembrane helix</keyword>
<keyword evidence="1" id="KW-0472">Membrane</keyword>
<keyword evidence="1" id="KW-0812">Transmembrane</keyword>